<keyword evidence="4" id="KW-0472">Membrane</keyword>
<evidence type="ECO:0000313" key="7">
    <source>
        <dbReference type="Proteomes" id="UP000198984"/>
    </source>
</evidence>
<evidence type="ECO:0000256" key="2">
    <source>
        <dbReference type="ARBA" id="ARBA00022840"/>
    </source>
</evidence>
<dbReference type="AlphaFoldDB" id="A0A1H7LKB2"/>
<dbReference type="SUPFAM" id="SSF52540">
    <property type="entry name" value="P-loop containing nucleoside triphosphate hydrolases"/>
    <property type="match status" value="1"/>
</dbReference>
<dbReference type="GO" id="GO:0005524">
    <property type="term" value="F:ATP binding"/>
    <property type="evidence" value="ECO:0007669"/>
    <property type="project" value="UniProtKB-KW"/>
</dbReference>
<dbReference type="Pfam" id="PF00488">
    <property type="entry name" value="MutS_V"/>
    <property type="match status" value="1"/>
</dbReference>
<name>A0A1H7LKB2_9BACT</name>
<feature type="transmembrane region" description="Helical" evidence="4">
    <location>
        <begin position="53"/>
        <end position="71"/>
    </location>
</feature>
<keyword evidence="7" id="KW-1185">Reference proteome</keyword>
<proteinExistence type="predicted"/>
<dbReference type="InterPro" id="IPR045076">
    <property type="entry name" value="MutS"/>
</dbReference>
<keyword evidence="2" id="KW-0067">ATP-binding</keyword>
<dbReference type="GO" id="GO:0006298">
    <property type="term" value="P:mismatch repair"/>
    <property type="evidence" value="ECO:0007669"/>
    <property type="project" value="InterPro"/>
</dbReference>
<dbReference type="SMART" id="SM00534">
    <property type="entry name" value="MUTSac"/>
    <property type="match status" value="1"/>
</dbReference>
<dbReference type="EMBL" id="FOBB01000001">
    <property type="protein sequence ID" value="SEK99361.1"/>
    <property type="molecule type" value="Genomic_DNA"/>
</dbReference>
<dbReference type="Proteomes" id="UP000198984">
    <property type="component" value="Unassembled WGS sequence"/>
</dbReference>
<accession>A0A1H7LKB2</accession>
<evidence type="ECO:0000256" key="3">
    <source>
        <dbReference type="ARBA" id="ARBA00023125"/>
    </source>
</evidence>
<dbReference type="PANTHER" id="PTHR11361:SF99">
    <property type="entry name" value="DNA MISMATCH REPAIR PROTEIN"/>
    <property type="match status" value="1"/>
</dbReference>
<dbReference type="STRING" id="573321.SAMN04488505_1011280"/>
<evidence type="ECO:0000259" key="5">
    <source>
        <dbReference type="SMART" id="SM00534"/>
    </source>
</evidence>
<dbReference type="Gene3D" id="1.10.1420.10">
    <property type="match status" value="1"/>
</dbReference>
<evidence type="ECO:0000313" key="6">
    <source>
        <dbReference type="EMBL" id="SEK99361.1"/>
    </source>
</evidence>
<keyword evidence="4" id="KW-0812">Transmembrane</keyword>
<dbReference type="GO" id="GO:0005829">
    <property type="term" value="C:cytosol"/>
    <property type="evidence" value="ECO:0007669"/>
    <property type="project" value="TreeGrafter"/>
</dbReference>
<dbReference type="InterPro" id="IPR027417">
    <property type="entry name" value="P-loop_NTPase"/>
</dbReference>
<dbReference type="PANTHER" id="PTHR11361">
    <property type="entry name" value="DNA MISMATCH REPAIR PROTEIN MUTS FAMILY MEMBER"/>
    <property type="match status" value="1"/>
</dbReference>
<keyword evidence="4" id="KW-1133">Transmembrane helix</keyword>
<evidence type="ECO:0000256" key="4">
    <source>
        <dbReference type="SAM" id="Phobius"/>
    </source>
</evidence>
<keyword evidence="3" id="KW-0238">DNA-binding</keyword>
<dbReference type="InterPro" id="IPR036187">
    <property type="entry name" value="DNA_mismatch_repair_MutS_sf"/>
</dbReference>
<protein>
    <submittedName>
        <fullName evidence="6">MutS domain III</fullName>
    </submittedName>
</protein>
<dbReference type="SUPFAM" id="SSF48334">
    <property type="entry name" value="DNA repair protein MutS, domain III"/>
    <property type="match status" value="1"/>
</dbReference>
<dbReference type="GO" id="GO:0140664">
    <property type="term" value="F:ATP-dependent DNA damage sensor activity"/>
    <property type="evidence" value="ECO:0007669"/>
    <property type="project" value="InterPro"/>
</dbReference>
<dbReference type="Gene3D" id="3.40.50.300">
    <property type="entry name" value="P-loop containing nucleotide triphosphate hydrolases"/>
    <property type="match status" value="1"/>
</dbReference>
<feature type="transmembrane region" description="Helical" evidence="4">
    <location>
        <begin position="27"/>
        <end position="47"/>
    </location>
</feature>
<feature type="transmembrane region" description="Helical" evidence="4">
    <location>
        <begin position="211"/>
        <end position="230"/>
    </location>
</feature>
<dbReference type="InterPro" id="IPR000432">
    <property type="entry name" value="DNA_mismatch_repair_MutS_C"/>
</dbReference>
<evidence type="ECO:0000256" key="1">
    <source>
        <dbReference type="ARBA" id="ARBA00022741"/>
    </source>
</evidence>
<dbReference type="OrthoDB" id="9802448at2"/>
<sequence length="592" mass="67345">MSPEKIYADRLAQLQQQITKARGQLQVLGWVRLGCFVGILVCAWQYIAKDFEPIWWLPILALLAGFIYALAKYQRVKDKLELLQTLQQLNEKELHLQTTYESRFEAGNDFVEEQHPFGTDLDVFGPASLYQHINRTGTLMGRQELAYALQFPLQETAAIQQMQAAVKELAPKVEFRQLLTAQAMLAHETPADRASLQQWLQMPFSFIDKKWLRILSWVSPACLIISIIIYSYTSNYYPAAFFLMVNWLLLGSNSRQMLAQHQQLSNKEQVLRKFATLLQLVKNESFETSALLKTQQEQAAVAGDALHRLARISNALDQSLNLIVATVLNSLVLYSLHCMFSLEKWKARYQHQVQDWMQVIARMEAWGSLATFAFNHPAYIFPEATDQGGLEATAVGHPLIPAKECVTNSITVGRPQHFLIITGSNMSGKSTFLRSVGSNLLLAMCGAPVCAERFSFTPVHIMTSMRIKDSIARHTSYFQAELLRLQQIVKVLQRGGNVFILLDEILKGTNSADKLTGSQQLITHLLQYNCLGMIATHDLELGQLEQVYPQQIRNYCFESTIQENRLYFDYRIREGIAHNKNATFLMQQMGII</sequence>
<dbReference type="RefSeq" id="WP_089907614.1">
    <property type="nucleotide sequence ID" value="NZ_FOBB01000001.1"/>
</dbReference>
<reference evidence="6 7" key="1">
    <citation type="submission" date="2016-10" db="EMBL/GenBank/DDBJ databases">
        <authorList>
            <person name="de Groot N.N."/>
        </authorList>
    </citation>
    <scope>NUCLEOTIDE SEQUENCE [LARGE SCALE GENOMIC DNA]</scope>
    <source>
        <strain evidence="6 7">DSM 21039</strain>
    </source>
</reference>
<keyword evidence="1" id="KW-0547">Nucleotide-binding</keyword>
<organism evidence="6 7">
    <name type="scientific">Chitinophaga rupis</name>
    <dbReference type="NCBI Taxonomy" id="573321"/>
    <lineage>
        <taxon>Bacteria</taxon>
        <taxon>Pseudomonadati</taxon>
        <taxon>Bacteroidota</taxon>
        <taxon>Chitinophagia</taxon>
        <taxon>Chitinophagales</taxon>
        <taxon>Chitinophagaceae</taxon>
        <taxon>Chitinophaga</taxon>
    </lineage>
</organism>
<gene>
    <name evidence="6" type="ORF">SAMN04488505_1011280</name>
</gene>
<dbReference type="GO" id="GO:0030983">
    <property type="term" value="F:mismatched DNA binding"/>
    <property type="evidence" value="ECO:0007669"/>
    <property type="project" value="InterPro"/>
</dbReference>
<feature type="domain" description="DNA mismatch repair proteins mutS family" evidence="5">
    <location>
        <begin position="416"/>
        <end position="587"/>
    </location>
</feature>